<keyword evidence="2" id="KW-1185">Reference proteome</keyword>
<evidence type="ECO:0000313" key="1">
    <source>
        <dbReference type="EMBL" id="KAL2718786.1"/>
    </source>
</evidence>
<evidence type="ECO:0000313" key="2">
    <source>
        <dbReference type="Proteomes" id="UP001607302"/>
    </source>
</evidence>
<comment type="caution">
    <text evidence="1">The sequence shown here is derived from an EMBL/GenBank/DDBJ whole genome shotgun (WGS) entry which is preliminary data.</text>
</comment>
<proteinExistence type="predicted"/>
<protein>
    <submittedName>
        <fullName evidence="1">Uncharacterized protein</fullName>
    </submittedName>
</protein>
<organism evidence="1 2">
    <name type="scientific">Vespula squamosa</name>
    <name type="common">Southern yellow jacket</name>
    <name type="synonym">Wasp</name>
    <dbReference type="NCBI Taxonomy" id="30214"/>
    <lineage>
        <taxon>Eukaryota</taxon>
        <taxon>Metazoa</taxon>
        <taxon>Ecdysozoa</taxon>
        <taxon>Arthropoda</taxon>
        <taxon>Hexapoda</taxon>
        <taxon>Insecta</taxon>
        <taxon>Pterygota</taxon>
        <taxon>Neoptera</taxon>
        <taxon>Endopterygota</taxon>
        <taxon>Hymenoptera</taxon>
        <taxon>Apocrita</taxon>
        <taxon>Aculeata</taxon>
        <taxon>Vespoidea</taxon>
        <taxon>Vespidae</taxon>
        <taxon>Vespinae</taxon>
        <taxon>Vespula</taxon>
    </lineage>
</organism>
<reference evidence="1 2" key="1">
    <citation type="journal article" date="2024" name="Ann. Entomol. Soc. Am.">
        <title>Genomic analyses of the southern and eastern yellowjacket wasps (Hymenoptera: Vespidae) reveal evolutionary signatures of social life.</title>
        <authorList>
            <person name="Catto M.A."/>
            <person name="Caine P.B."/>
            <person name="Orr S.E."/>
            <person name="Hunt B.G."/>
            <person name="Goodisman M.A.D."/>
        </authorList>
    </citation>
    <scope>NUCLEOTIDE SEQUENCE [LARGE SCALE GENOMIC DNA]</scope>
    <source>
        <strain evidence="1">233</strain>
        <tissue evidence="1">Head and thorax</tissue>
    </source>
</reference>
<dbReference type="AlphaFoldDB" id="A0ABD2ADU3"/>
<dbReference type="Proteomes" id="UP001607302">
    <property type="component" value="Unassembled WGS sequence"/>
</dbReference>
<gene>
    <name evidence="1" type="ORF">V1478_011205</name>
</gene>
<dbReference type="EMBL" id="JAUDFV010000151">
    <property type="protein sequence ID" value="KAL2718786.1"/>
    <property type="molecule type" value="Genomic_DNA"/>
</dbReference>
<sequence>MISGNSIDSIKSLVSYRFIHSKAVIMNQFNSCNFYLHAFYRRYRCNLDAPTDVHHVSQYECLDKSVSFVVTRITADREAYIATADTFLCMNSLYMCMDDVSIVS</sequence>
<name>A0ABD2ADU3_VESSQ</name>
<accession>A0ABD2ADU3</accession>